<dbReference type="AlphaFoldDB" id="A0A1F7IUE2"/>
<evidence type="ECO:0000313" key="4">
    <source>
        <dbReference type="Proteomes" id="UP000177141"/>
    </source>
</evidence>
<dbReference type="STRING" id="1802061.A3A93_00235"/>
<dbReference type="InterPro" id="IPR007159">
    <property type="entry name" value="SpoVT-AbrB_dom"/>
</dbReference>
<accession>A0A1F7IUE2</accession>
<dbReference type="GO" id="GO:0003677">
    <property type="term" value="F:DNA binding"/>
    <property type="evidence" value="ECO:0007669"/>
    <property type="project" value="UniProtKB-UniRule"/>
</dbReference>
<evidence type="ECO:0000256" key="1">
    <source>
        <dbReference type="PROSITE-ProRule" id="PRU01076"/>
    </source>
</evidence>
<dbReference type="Gene3D" id="2.10.260.10">
    <property type="match status" value="1"/>
</dbReference>
<reference evidence="3 4" key="1">
    <citation type="journal article" date="2016" name="Nat. Commun.">
        <title>Thousands of microbial genomes shed light on interconnected biogeochemical processes in an aquifer system.</title>
        <authorList>
            <person name="Anantharaman K."/>
            <person name="Brown C.T."/>
            <person name="Hug L.A."/>
            <person name="Sharon I."/>
            <person name="Castelle C.J."/>
            <person name="Probst A.J."/>
            <person name="Thomas B.C."/>
            <person name="Singh A."/>
            <person name="Wilkins M.J."/>
            <person name="Karaoz U."/>
            <person name="Brodie E.L."/>
            <person name="Williams K.H."/>
            <person name="Hubbard S.S."/>
            <person name="Banfield J.F."/>
        </authorList>
    </citation>
    <scope>NUCLEOTIDE SEQUENCE [LARGE SCALE GENOMIC DNA]</scope>
</reference>
<dbReference type="SUPFAM" id="SSF89447">
    <property type="entry name" value="AbrB/MazE/MraZ-like"/>
    <property type="match status" value="1"/>
</dbReference>
<organism evidence="3 4">
    <name type="scientific">Candidatus Roizmanbacteria bacterium RIFCSPLOWO2_01_FULL_38_12</name>
    <dbReference type="NCBI Taxonomy" id="1802061"/>
    <lineage>
        <taxon>Bacteria</taxon>
        <taxon>Candidatus Roizmaniibacteriota</taxon>
    </lineage>
</organism>
<name>A0A1F7IUE2_9BACT</name>
<evidence type="ECO:0000259" key="2">
    <source>
        <dbReference type="PROSITE" id="PS51740"/>
    </source>
</evidence>
<proteinExistence type="predicted"/>
<evidence type="ECO:0000313" key="3">
    <source>
        <dbReference type="EMBL" id="OGK46969.1"/>
    </source>
</evidence>
<dbReference type="NCBIfam" id="TIGR01439">
    <property type="entry name" value="lp_hng_hel_AbrB"/>
    <property type="match status" value="1"/>
</dbReference>
<sequence length="81" mass="9262">MHTVTITSQGQVTIPKEIREEYGIKGSHKATIERTKEGILVKPKKDFWSLAGSLKSDIVATDEDLRKARERMVTEWPRKLP</sequence>
<dbReference type="EMBL" id="MGAL01000037">
    <property type="protein sequence ID" value="OGK46969.1"/>
    <property type="molecule type" value="Genomic_DNA"/>
</dbReference>
<dbReference type="Proteomes" id="UP000177141">
    <property type="component" value="Unassembled WGS sequence"/>
</dbReference>
<gene>
    <name evidence="3" type="ORF">A3A93_00235</name>
</gene>
<dbReference type="PROSITE" id="PS51740">
    <property type="entry name" value="SPOVT_ABRB"/>
    <property type="match status" value="1"/>
</dbReference>
<comment type="caution">
    <text evidence="3">The sequence shown here is derived from an EMBL/GenBank/DDBJ whole genome shotgun (WGS) entry which is preliminary data.</text>
</comment>
<protein>
    <recommendedName>
        <fullName evidence="2">SpoVT-AbrB domain-containing protein</fullName>
    </recommendedName>
</protein>
<keyword evidence="1" id="KW-0238">DNA-binding</keyword>
<dbReference type="SMART" id="SM00966">
    <property type="entry name" value="SpoVT_AbrB"/>
    <property type="match status" value="1"/>
</dbReference>
<dbReference type="Pfam" id="PF04014">
    <property type="entry name" value="MazE_antitoxin"/>
    <property type="match status" value="1"/>
</dbReference>
<feature type="domain" description="SpoVT-AbrB" evidence="2">
    <location>
        <begin position="1"/>
        <end position="46"/>
    </location>
</feature>
<dbReference type="InterPro" id="IPR037914">
    <property type="entry name" value="SpoVT-AbrB_sf"/>
</dbReference>